<feature type="transmembrane region" description="Helical" evidence="15">
    <location>
        <begin position="49"/>
        <end position="67"/>
    </location>
</feature>
<dbReference type="InterPro" id="IPR022920">
    <property type="entry name" value="Disulphide_bond_form_DsbB"/>
</dbReference>
<keyword evidence="3 14" id="KW-0813">Transport</keyword>
<feature type="topological domain" description="Cytoplasmic" evidence="14">
    <location>
        <begin position="166"/>
        <end position="180"/>
    </location>
</feature>
<dbReference type="PANTHER" id="PTHR36570">
    <property type="entry name" value="DISULFIDE BOND FORMATION PROTEIN B"/>
    <property type="match status" value="1"/>
</dbReference>
<proteinExistence type="inferred from homology"/>
<evidence type="ECO:0000256" key="5">
    <source>
        <dbReference type="ARBA" id="ARBA00022519"/>
    </source>
</evidence>
<evidence type="ECO:0000256" key="6">
    <source>
        <dbReference type="ARBA" id="ARBA00022692"/>
    </source>
</evidence>
<feature type="disulfide bond" description="Redox-active" evidence="14">
    <location>
        <begin position="41"/>
        <end position="44"/>
    </location>
</feature>
<dbReference type="GO" id="GO:0006457">
    <property type="term" value="P:protein folding"/>
    <property type="evidence" value="ECO:0007669"/>
    <property type="project" value="InterPro"/>
</dbReference>
<keyword evidence="7 14" id="KW-0249">Electron transport</keyword>
<gene>
    <name evidence="14 16" type="primary">dsbB</name>
    <name evidence="16" type="ORF">NCTC13093_01965</name>
</gene>
<evidence type="ECO:0000256" key="12">
    <source>
        <dbReference type="ARBA" id="ARBA00023186"/>
    </source>
</evidence>
<keyword evidence="13 14" id="KW-0676">Redox-active center</keyword>
<dbReference type="GO" id="GO:0005886">
    <property type="term" value="C:plasma membrane"/>
    <property type="evidence" value="ECO:0007669"/>
    <property type="project" value="UniProtKB-SubCell"/>
</dbReference>
<evidence type="ECO:0000313" key="16">
    <source>
        <dbReference type="EMBL" id="SPT70549.1"/>
    </source>
</evidence>
<name>A0A2X0WCR9_9GAMM</name>
<feature type="topological domain" description="Periplasmic" evidence="14">
    <location>
        <begin position="32"/>
        <end position="49"/>
    </location>
</feature>
<keyword evidence="10 14" id="KW-0472">Membrane</keyword>
<dbReference type="NCBIfam" id="NF002485">
    <property type="entry name" value="PRK01749.1"/>
    <property type="match status" value="1"/>
</dbReference>
<dbReference type="InterPro" id="IPR023380">
    <property type="entry name" value="DsbB-like_sf"/>
</dbReference>
<protein>
    <recommendedName>
        <fullName evidence="14">Disulfide bond formation protein B</fullName>
    </recommendedName>
    <alternativeName>
        <fullName evidence="14">Disulfide oxidoreductase</fullName>
    </alternativeName>
</protein>
<comment type="caution">
    <text evidence="14">Lacks conserved residue(s) required for the propagation of feature annotation.</text>
</comment>
<evidence type="ECO:0000256" key="2">
    <source>
        <dbReference type="ARBA" id="ARBA00008823"/>
    </source>
</evidence>
<sequence>MIHILQKLSSSRFIWLCLLLTGIALEGAGLYFQYTLRLDPCVNCVYERALYLSFIIAGLIGFINPIFIITRFLAILTFLSGSAGGVYIAYRHLKEYYSDNPFGQACSLKANFPDFLPLDEYLPWMFAPQGTCSPVDWELLSLSMPQWIFASFVTGTIVSLSFLICQFFKRKRRDYIDLYK</sequence>
<organism evidence="16 17">
    <name type="scientific">Anaerobiospirillum thomasii</name>
    <dbReference type="NCBI Taxonomy" id="179995"/>
    <lineage>
        <taxon>Bacteria</taxon>
        <taxon>Pseudomonadati</taxon>
        <taxon>Pseudomonadota</taxon>
        <taxon>Gammaproteobacteria</taxon>
        <taxon>Aeromonadales</taxon>
        <taxon>Succinivibrionaceae</taxon>
        <taxon>Anaerobiospirillum</taxon>
    </lineage>
</organism>
<evidence type="ECO:0000256" key="15">
    <source>
        <dbReference type="SAM" id="Phobius"/>
    </source>
</evidence>
<keyword evidence="12 14" id="KW-0143">Chaperone</keyword>
<dbReference type="AlphaFoldDB" id="A0A2X0WCR9"/>
<evidence type="ECO:0000256" key="9">
    <source>
        <dbReference type="ARBA" id="ARBA00023002"/>
    </source>
</evidence>
<keyword evidence="9 14" id="KW-0560">Oxidoreductase</keyword>
<feature type="topological domain" description="Cytoplasmic" evidence="14">
    <location>
        <begin position="1"/>
        <end position="14"/>
    </location>
</feature>
<feature type="disulfide bond" description="Redox-active" evidence="14">
    <location>
        <begin position="106"/>
        <end position="132"/>
    </location>
</feature>
<dbReference type="PANTHER" id="PTHR36570:SF2">
    <property type="entry name" value="DISULFIDE BOND FORMATION PROTEIN B"/>
    <property type="match status" value="1"/>
</dbReference>
<comment type="similarity">
    <text evidence="2 14">Belongs to the DsbB family.</text>
</comment>
<evidence type="ECO:0000256" key="8">
    <source>
        <dbReference type="ARBA" id="ARBA00022989"/>
    </source>
</evidence>
<dbReference type="InterPro" id="IPR050183">
    <property type="entry name" value="DsbB"/>
</dbReference>
<comment type="subcellular location">
    <subcellularLocation>
        <location evidence="1">Cell inner membrane</location>
        <topology evidence="1">Multi-pass membrane protein</topology>
    </subcellularLocation>
    <subcellularLocation>
        <location evidence="14">Cell membrane</location>
        <topology evidence="14">Multi-pass membrane protein</topology>
    </subcellularLocation>
</comment>
<comment type="function">
    <text evidence="14">Required for disulfide bond formation in some periplasmic proteins. Acts by oxidizing the DsbA protein.</text>
</comment>
<evidence type="ECO:0000256" key="10">
    <source>
        <dbReference type="ARBA" id="ARBA00023136"/>
    </source>
</evidence>
<feature type="transmembrane region" description="Helical" evidence="15">
    <location>
        <begin position="12"/>
        <end position="34"/>
    </location>
</feature>
<dbReference type="Pfam" id="PF02600">
    <property type="entry name" value="DsbB"/>
    <property type="match status" value="1"/>
</dbReference>
<dbReference type="SUPFAM" id="SSF158442">
    <property type="entry name" value="DsbB-like"/>
    <property type="match status" value="1"/>
</dbReference>
<reference evidence="16 17" key="1">
    <citation type="submission" date="2018-06" db="EMBL/GenBank/DDBJ databases">
        <authorList>
            <consortium name="Pathogen Informatics"/>
            <person name="Doyle S."/>
        </authorList>
    </citation>
    <scope>NUCLEOTIDE SEQUENCE [LARGE SCALE GENOMIC DNA]</scope>
    <source>
        <strain evidence="16 17">NCTC13093</strain>
    </source>
</reference>
<dbReference type="Proteomes" id="UP000250086">
    <property type="component" value="Unassembled WGS sequence"/>
</dbReference>
<keyword evidence="17" id="KW-1185">Reference proteome</keyword>
<dbReference type="GO" id="GO:0009055">
    <property type="term" value="F:electron transfer activity"/>
    <property type="evidence" value="ECO:0007669"/>
    <property type="project" value="UniProtKB-UniRule"/>
</dbReference>
<dbReference type="GO" id="GO:0015035">
    <property type="term" value="F:protein-disulfide reductase activity"/>
    <property type="evidence" value="ECO:0007669"/>
    <property type="project" value="UniProtKB-UniRule"/>
</dbReference>
<dbReference type="Gene3D" id="1.20.1550.10">
    <property type="entry name" value="DsbB-like"/>
    <property type="match status" value="1"/>
</dbReference>
<evidence type="ECO:0000256" key="7">
    <source>
        <dbReference type="ARBA" id="ARBA00022982"/>
    </source>
</evidence>
<feature type="transmembrane region" description="Helical" evidence="15">
    <location>
        <begin position="147"/>
        <end position="168"/>
    </location>
</feature>
<evidence type="ECO:0000256" key="14">
    <source>
        <dbReference type="HAMAP-Rule" id="MF_00286"/>
    </source>
</evidence>
<keyword evidence="6 14" id="KW-0812">Transmembrane</keyword>
<dbReference type="InterPro" id="IPR003752">
    <property type="entry name" value="DiS_bond_form_DsbB/BdbC"/>
</dbReference>
<evidence type="ECO:0000256" key="1">
    <source>
        <dbReference type="ARBA" id="ARBA00004429"/>
    </source>
</evidence>
<keyword evidence="5" id="KW-0997">Cell inner membrane</keyword>
<feature type="transmembrane region" description="Helical" evidence="15">
    <location>
        <begin position="72"/>
        <end position="90"/>
    </location>
</feature>
<evidence type="ECO:0000256" key="11">
    <source>
        <dbReference type="ARBA" id="ARBA00023157"/>
    </source>
</evidence>
<evidence type="ECO:0000256" key="4">
    <source>
        <dbReference type="ARBA" id="ARBA00022475"/>
    </source>
</evidence>
<dbReference type="EMBL" id="UAPV01000001">
    <property type="protein sequence ID" value="SPT70549.1"/>
    <property type="molecule type" value="Genomic_DNA"/>
</dbReference>
<keyword evidence="8 14" id="KW-1133">Transmembrane helix</keyword>
<keyword evidence="11 14" id="KW-1015">Disulfide bond</keyword>
<dbReference type="HAMAP" id="MF_00286">
    <property type="entry name" value="DsbB"/>
    <property type="match status" value="1"/>
</dbReference>
<evidence type="ECO:0000256" key="13">
    <source>
        <dbReference type="ARBA" id="ARBA00023284"/>
    </source>
</evidence>
<evidence type="ECO:0000256" key="3">
    <source>
        <dbReference type="ARBA" id="ARBA00022448"/>
    </source>
</evidence>
<keyword evidence="4 14" id="KW-1003">Cell membrane</keyword>
<accession>A0A2X0WCR9</accession>
<evidence type="ECO:0000313" key="17">
    <source>
        <dbReference type="Proteomes" id="UP000250086"/>
    </source>
</evidence>
<dbReference type="RefSeq" id="WP_172458004.1">
    <property type="nucleotide sequence ID" value="NZ_UAPU01000005.1"/>
</dbReference>